<feature type="compositionally biased region" description="Basic and acidic residues" evidence="1">
    <location>
        <begin position="302"/>
        <end position="322"/>
    </location>
</feature>
<dbReference type="EMBL" id="KE124851">
    <property type="protein sequence ID" value="EPB76898.1"/>
    <property type="molecule type" value="Genomic_DNA"/>
</dbReference>
<evidence type="ECO:0000313" key="4">
    <source>
        <dbReference type="Proteomes" id="UP000054495"/>
    </source>
</evidence>
<protein>
    <submittedName>
        <fullName evidence="3">Phosphatidylinositol 3-and 4-kinase</fullName>
    </submittedName>
</protein>
<dbReference type="PROSITE" id="PS50290">
    <property type="entry name" value="PI3_4_KINASE_3"/>
    <property type="match status" value="1"/>
</dbReference>
<sequence length="511" mass="58243">MIVKIIIAYPFHVLHTVLMYKFNELCMAGDYSGDELVRWDSMERVCIQADGLSAPKVLRTKGSDGKLYKLIWKNEDVRQDCLVEQLFSIVNSILNGDDDDAFLRTYKLVAYLKNVTLTRHFFYRNYTTVRDWTKMINNYRKSLAQWSIGMILEYSKRTLPIPERVPFRLTRDLLDPLLIEGTGGRLEEEAVHAMQLLRDSKHVIIGLASVLLRETISNFEEVDPGGGDRPSFVSETAIARLRDKLNGTDDTFGQQDVHHQAIEAVNDEHANSEVDVAGLTHDEADLEEIVEEQLEEDTAAEENVRNSHSRQSEHASMRDSVKAQRHMMGVGAFRCPPKYACLGCRGLLTEAQRDRHKMLGCDKDKDIKNAEVADLPPKHNGTFCAQCLAFYPTFRMLCLHYEEEHGLDCPVEEVLVKSEAEFDQFYKWIQSEGGIKFIGTKTRTSRDGSRVYRFFQCCMVARGVKTFIVEYCSVHSHGLPLDEPAVFFNAEKFGEIVALIRSGFDKFIDVG</sequence>
<dbReference type="GO" id="GO:0004674">
    <property type="term" value="F:protein serine/threonine kinase activity"/>
    <property type="evidence" value="ECO:0007669"/>
    <property type="project" value="InterPro"/>
</dbReference>
<organism evidence="3 4">
    <name type="scientific">Ancylostoma ceylanicum</name>
    <dbReference type="NCBI Taxonomy" id="53326"/>
    <lineage>
        <taxon>Eukaryota</taxon>
        <taxon>Metazoa</taxon>
        <taxon>Ecdysozoa</taxon>
        <taxon>Nematoda</taxon>
        <taxon>Chromadorea</taxon>
        <taxon>Rhabditida</taxon>
        <taxon>Rhabditina</taxon>
        <taxon>Rhabditomorpha</taxon>
        <taxon>Strongyloidea</taxon>
        <taxon>Ancylostomatidae</taxon>
        <taxon>Ancylostomatinae</taxon>
        <taxon>Ancylostoma</taxon>
    </lineage>
</organism>
<accession>A0A0D6M0B3</accession>
<dbReference type="PANTHER" id="PTHR37079:SF4">
    <property type="entry name" value="SERINE_THREONINE-PROTEIN KINASE ATM"/>
    <property type="match status" value="1"/>
</dbReference>
<name>A0A0D6M0B3_9BILA</name>
<dbReference type="Gene3D" id="3.30.1010.10">
    <property type="entry name" value="Phosphatidylinositol 3-kinase Catalytic Subunit, Chain A, domain 4"/>
    <property type="match status" value="1"/>
</dbReference>
<gene>
    <name evidence="3" type="ORF">ANCCEY_04024</name>
</gene>
<evidence type="ECO:0000256" key="1">
    <source>
        <dbReference type="SAM" id="MobiDB-lite"/>
    </source>
</evidence>
<dbReference type="GO" id="GO:0006974">
    <property type="term" value="P:DNA damage response"/>
    <property type="evidence" value="ECO:0007669"/>
    <property type="project" value="InterPro"/>
</dbReference>
<dbReference type="SMART" id="SM00146">
    <property type="entry name" value="PI3Kc"/>
    <property type="match status" value="1"/>
</dbReference>
<keyword evidence="4" id="KW-1185">Reference proteome</keyword>
<dbReference type="Gene3D" id="1.10.1070.11">
    <property type="entry name" value="Phosphatidylinositol 3-/4-kinase, catalytic domain"/>
    <property type="match status" value="1"/>
</dbReference>
<keyword evidence="3" id="KW-0808">Transferase</keyword>
<dbReference type="InterPro" id="IPR038980">
    <property type="entry name" value="ATM_plant"/>
</dbReference>
<feature type="region of interest" description="Disordered" evidence="1">
    <location>
        <begin position="293"/>
        <end position="322"/>
    </location>
</feature>
<dbReference type="InterPro" id="IPR036940">
    <property type="entry name" value="PI3/4_kinase_cat_sf"/>
</dbReference>
<feature type="domain" description="PI3K/PI4K catalytic" evidence="2">
    <location>
        <begin position="42"/>
        <end position="511"/>
    </location>
</feature>
<dbReference type="Proteomes" id="UP000054495">
    <property type="component" value="Unassembled WGS sequence"/>
</dbReference>
<dbReference type="SUPFAM" id="SSF56112">
    <property type="entry name" value="Protein kinase-like (PK-like)"/>
    <property type="match status" value="1"/>
</dbReference>
<evidence type="ECO:0000259" key="2">
    <source>
        <dbReference type="PROSITE" id="PS50290"/>
    </source>
</evidence>
<dbReference type="PANTHER" id="PTHR37079">
    <property type="entry name" value="SERINE/THREONINE-PROTEIN KINASE ATM"/>
    <property type="match status" value="1"/>
</dbReference>
<dbReference type="AlphaFoldDB" id="A0A0D6M0B3"/>
<dbReference type="InterPro" id="IPR011009">
    <property type="entry name" value="Kinase-like_dom_sf"/>
</dbReference>
<keyword evidence="3" id="KW-0418">Kinase</keyword>
<dbReference type="InterPro" id="IPR000403">
    <property type="entry name" value="PI3/4_kinase_cat_dom"/>
</dbReference>
<dbReference type="Pfam" id="PF00454">
    <property type="entry name" value="PI3_PI4_kinase"/>
    <property type="match status" value="1"/>
</dbReference>
<reference evidence="3 4" key="1">
    <citation type="submission" date="2013-05" db="EMBL/GenBank/DDBJ databases">
        <title>Draft genome of the parasitic nematode Anyclostoma ceylanicum.</title>
        <authorList>
            <person name="Mitreva M."/>
        </authorList>
    </citation>
    <scope>NUCLEOTIDE SEQUENCE [LARGE SCALE GENOMIC DNA]</scope>
</reference>
<evidence type="ECO:0000313" key="3">
    <source>
        <dbReference type="EMBL" id="EPB76898.1"/>
    </source>
</evidence>
<proteinExistence type="predicted"/>